<dbReference type="PANTHER" id="PTHR30514">
    <property type="entry name" value="GLUCOKINASE"/>
    <property type="match status" value="1"/>
</dbReference>
<accession>A0ABZ2HJZ8</accession>
<evidence type="ECO:0000256" key="1">
    <source>
        <dbReference type="ARBA" id="ARBA00023015"/>
    </source>
</evidence>
<dbReference type="InterPro" id="IPR009057">
    <property type="entry name" value="Homeodomain-like_sf"/>
</dbReference>
<dbReference type="InterPro" id="IPR001347">
    <property type="entry name" value="SIS_dom"/>
</dbReference>
<dbReference type="Pfam" id="PF01418">
    <property type="entry name" value="HTH_6"/>
    <property type="match status" value="1"/>
</dbReference>
<dbReference type="Proteomes" id="UP001364156">
    <property type="component" value="Chromosome"/>
</dbReference>
<evidence type="ECO:0000313" key="5">
    <source>
        <dbReference type="EMBL" id="WWR48085.1"/>
    </source>
</evidence>
<protein>
    <submittedName>
        <fullName evidence="5">MurR/RpiR family transcriptional regulator</fullName>
    </submittedName>
</protein>
<keyword evidence="3" id="KW-0804">Transcription</keyword>
<evidence type="ECO:0000259" key="4">
    <source>
        <dbReference type="PROSITE" id="PS51071"/>
    </source>
</evidence>
<dbReference type="RefSeq" id="WP_338550908.1">
    <property type="nucleotide sequence ID" value="NZ_CP146069.1"/>
</dbReference>
<dbReference type="Gene3D" id="1.10.10.10">
    <property type="entry name" value="Winged helix-like DNA-binding domain superfamily/Winged helix DNA-binding domain"/>
    <property type="match status" value="1"/>
</dbReference>
<name>A0ABZ2HJZ8_9RHOB</name>
<dbReference type="CDD" id="cd05013">
    <property type="entry name" value="SIS_RpiR"/>
    <property type="match status" value="1"/>
</dbReference>
<dbReference type="InterPro" id="IPR047640">
    <property type="entry name" value="RpiR-like"/>
</dbReference>
<keyword evidence="6" id="KW-1185">Reference proteome</keyword>
<dbReference type="SUPFAM" id="SSF46689">
    <property type="entry name" value="Homeodomain-like"/>
    <property type="match status" value="1"/>
</dbReference>
<feature type="domain" description="HTH rpiR-type" evidence="4">
    <location>
        <begin position="4"/>
        <end position="80"/>
    </location>
</feature>
<reference evidence="5 6" key="1">
    <citation type="submission" date="2023-10" db="EMBL/GenBank/DDBJ databases">
        <title>Roseovarius strain S88 nov., isolated from a marine algae.</title>
        <authorList>
            <person name="Lee M.W."/>
            <person name="Lee J.K."/>
            <person name="Kim J.M."/>
            <person name="Choi D.G."/>
            <person name="Baek J.H."/>
            <person name="Bayburt H."/>
            <person name="Jung J.J."/>
            <person name="Han D.M."/>
            <person name="Jeon C.O."/>
        </authorList>
    </citation>
    <scope>NUCLEOTIDE SEQUENCE [LARGE SCALE GENOMIC DNA]</scope>
    <source>
        <strain evidence="5 6">S88</strain>
    </source>
</reference>
<dbReference type="Gene3D" id="3.40.50.10490">
    <property type="entry name" value="Glucose-6-phosphate isomerase like protein, domain 1"/>
    <property type="match status" value="1"/>
</dbReference>
<dbReference type="InterPro" id="IPR036388">
    <property type="entry name" value="WH-like_DNA-bd_sf"/>
</dbReference>
<dbReference type="EMBL" id="CP146069">
    <property type="protein sequence ID" value="WWR48085.1"/>
    <property type="molecule type" value="Genomic_DNA"/>
</dbReference>
<dbReference type="PROSITE" id="PS51071">
    <property type="entry name" value="HTH_RPIR"/>
    <property type="match status" value="1"/>
</dbReference>
<evidence type="ECO:0000313" key="6">
    <source>
        <dbReference type="Proteomes" id="UP001364156"/>
    </source>
</evidence>
<dbReference type="SUPFAM" id="SSF53697">
    <property type="entry name" value="SIS domain"/>
    <property type="match status" value="1"/>
</dbReference>
<organism evidence="5 6">
    <name type="scientific">Roseovarius phycicola</name>
    <dbReference type="NCBI Taxonomy" id="3080976"/>
    <lineage>
        <taxon>Bacteria</taxon>
        <taxon>Pseudomonadati</taxon>
        <taxon>Pseudomonadota</taxon>
        <taxon>Alphaproteobacteria</taxon>
        <taxon>Rhodobacterales</taxon>
        <taxon>Roseobacteraceae</taxon>
        <taxon>Roseovarius</taxon>
    </lineage>
</organism>
<dbReference type="InterPro" id="IPR035472">
    <property type="entry name" value="RpiR-like_SIS"/>
</dbReference>
<sequence>MSTNTIAEKLQDRSDDLTRSERQLCDVILQNYPASGLGTITSLAEAAEVSTPTVARLVQKLGFSGFPEFQRALRAELNEKISSPLTKRASWVDDAPEGHVLNRFTKAVIDNIGQSMSKIAPAEFEHCCDLISDPSRKIYVIGGRITRTLADYFFLHLQVIRDDVVQITSSSNAWPHYLLDLNEKDVVVIFDIRRYENGTLKLAEMARERGADIVLFTDQWVSPIAEHATVSFASHIAVPSAWDSNLTLMLMSEIVIAEVQERDWEHTQARMEALEDMFDRTKLFRKF</sequence>
<dbReference type="InterPro" id="IPR046348">
    <property type="entry name" value="SIS_dom_sf"/>
</dbReference>
<keyword evidence="1" id="KW-0805">Transcription regulation</keyword>
<dbReference type="PANTHER" id="PTHR30514:SF18">
    <property type="entry name" value="RPIR-FAMILY TRANSCRIPTIONAL REGULATOR"/>
    <property type="match status" value="1"/>
</dbReference>
<keyword evidence="2" id="KW-0238">DNA-binding</keyword>
<evidence type="ECO:0000256" key="2">
    <source>
        <dbReference type="ARBA" id="ARBA00023125"/>
    </source>
</evidence>
<proteinExistence type="predicted"/>
<gene>
    <name evidence="5" type="ORF">RZ517_07925</name>
</gene>
<dbReference type="InterPro" id="IPR000281">
    <property type="entry name" value="HTH_RpiR"/>
</dbReference>
<dbReference type="Pfam" id="PF01380">
    <property type="entry name" value="SIS"/>
    <property type="match status" value="1"/>
</dbReference>
<evidence type="ECO:0000256" key="3">
    <source>
        <dbReference type="ARBA" id="ARBA00023163"/>
    </source>
</evidence>